<dbReference type="RefSeq" id="WP_089358705.1">
    <property type="nucleotide sequence ID" value="NZ_FZOG01000001.1"/>
</dbReference>
<evidence type="ECO:0000313" key="2">
    <source>
        <dbReference type="EMBL" id="SNR84340.1"/>
    </source>
</evidence>
<dbReference type="Gene3D" id="3.20.20.140">
    <property type="entry name" value="Metal-dependent hydrolases"/>
    <property type="match status" value="1"/>
</dbReference>
<dbReference type="Proteomes" id="UP000242915">
    <property type="component" value="Unassembled WGS sequence"/>
</dbReference>
<dbReference type="InterPro" id="IPR032466">
    <property type="entry name" value="Metal_Hydrolase"/>
</dbReference>
<sequence>MTSSQLSGIDTHAHIFSRDLPLASGRRYNPDYDALVEQYLALLESCGLAHGVLVQPSFLGTDNSFMLAALDKYPERLRGIAVVMPSISADELGRLAASGVVGVRLNLVGQQLEDYSTDCWQAFFQRVAALGWSVEIQRRIEDLAQILPAILQSGVNVVIDHFGLPRGGIDPQLASHKAFLELLANQQVWLKLSAPYRSDLTAEQGAGVFELLRAASGGVERMLWGSDWPHTQFENSTSYHEQFQGIQALLGDPLEWQKVMCANPSQLFKFANTI</sequence>
<keyword evidence="2" id="KW-0378">Hydrolase</keyword>
<name>A0A238ZLZ6_9PSED</name>
<feature type="domain" description="Amidohydrolase-related" evidence="1">
    <location>
        <begin position="9"/>
        <end position="270"/>
    </location>
</feature>
<evidence type="ECO:0000313" key="3">
    <source>
        <dbReference type="Proteomes" id="UP000242915"/>
    </source>
</evidence>
<accession>A0A238ZLZ6</accession>
<dbReference type="InterPro" id="IPR006680">
    <property type="entry name" value="Amidohydro-rel"/>
</dbReference>
<dbReference type="AlphaFoldDB" id="A0A238ZLZ6"/>
<evidence type="ECO:0000259" key="1">
    <source>
        <dbReference type="Pfam" id="PF04909"/>
    </source>
</evidence>
<gene>
    <name evidence="2" type="ORF">SAMN05216255_0530</name>
</gene>
<dbReference type="GO" id="GO:0016787">
    <property type="term" value="F:hydrolase activity"/>
    <property type="evidence" value="ECO:0007669"/>
    <property type="project" value="UniProtKB-KW"/>
</dbReference>
<dbReference type="PANTHER" id="PTHR35563">
    <property type="entry name" value="BARREL METAL-DEPENDENT HYDROLASE, PUTATIVE (AFU_ORTHOLOGUE AFUA_1G16240)-RELATED"/>
    <property type="match status" value="1"/>
</dbReference>
<protein>
    <submittedName>
        <fullName evidence="2">Predicted metal-dependent hydrolase, TIM-barrel fold</fullName>
    </submittedName>
</protein>
<reference evidence="3" key="1">
    <citation type="submission" date="2017-06" db="EMBL/GenBank/DDBJ databases">
        <authorList>
            <person name="Varghese N."/>
            <person name="Submissions S."/>
        </authorList>
    </citation>
    <scope>NUCLEOTIDE SEQUENCE [LARGE SCALE GENOMIC DNA]</scope>
    <source>
        <strain evidence="3">CIP 108523</strain>
    </source>
</reference>
<organism evidence="2 3">
    <name type="scientific">Pseudomonas segetis</name>
    <dbReference type="NCBI Taxonomy" id="298908"/>
    <lineage>
        <taxon>Bacteria</taxon>
        <taxon>Pseudomonadati</taxon>
        <taxon>Pseudomonadota</taxon>
        <taxon>Gammaproteobacteria</taxon>
        <taxon>Pseudomonadales</taxon>
        <taxon>Pseudomonadaceae</taxon>
        <taxon>Pseudomonas</taxon>
    </lineage>
</organism>
<dbReference type="SUPFAM" id="SSF51556">
    <property type="entry name" value="Metallo-dependent hydrolases"/>
    <property type="match status" value="1"/>
</dbReference>
<proteinExistence type="predicted"/>
<dbReference type="InterPro" id="IPR052358">
    <property type="entry name" value="Aro_Compnd_Degr_Hydrolases"/>
</dbReference>
<keyword evidence="3" id="KW-1185">Reference proteome</keyword>
<dbReference type="Pfam" id="PF04909">
    <property type="entry name" value="Amidohydro_2"/>
    <property type="match status" value="1"/>
</dbReference>
<dbReference type="EMBL" id="FZOG01000001">
    <property type="protein sequence ID" value="SNR84340.1"/>
    <property type="molecule type" value="Genomic_DNA"/>
</dbReference>
<dbReference type="PANTHER" id="PTHR35563:SF2">
    <property type="entry name" value="BARREL METAL-DEPENDENT HYDROLASE, PUTATIVE (AFU_ORTHOLOGUE AFUA_1G16240)-RELATED"/>
    <property type="match status" value="1"/>
</dbReference>